<dbReference type="InterPro" id="IPR029063">
    <property type="entry name" value="SAM-dependent_MTases_sf"/>
</dbReference>
<evidence type="ECO:0000259" key="7">
    <source>
        <dbReference type="PROSITE" id="PS51006"/>
    </source>
</evidence>
<evidence type="ECO:0000256" key="5">
    <source>
        <dbReference type="ARBA" id="ARBA00048874"/>
    </source>
</evidence>
<dbReference type="InterPro" id="IPR030373">
    <property type="entry name" value="PABS_CS"/>
</dbReference>
<sequence length="298" mass="32819">MPAISDNELIGRLTNGVFTETACSADVHTNYPLQRVFWAGRTSFQEVVIAESPTYGRVLFLDGEIQSSSSDEAIYHEHLVHPLLASLSGIPNKKVLVVGGGEGATVREVLRWSADAVAAVDWVDIDGDLVDLCHKHLEWTDNSVHNDSRLMFCPDDINSFLDRTSGLYDAIILDLPDPDVEMLAEATDLSDTLYGPRFRERIMSHLSLGGGVVTHCGPIRPGADTVACGTGMVWIREQLFKGMEVFPYHVCIPSFQGEWGFTMTKAPASAAVFPSGLRVMDMVVQNLAFTWPKYWTAL</sequence>
<dbReference type="PROSITE" id="PS01330">
    <property type="entry name" value="PABS_1"/>
    <property type="match status" value="1"/>
</dbReference>
<dbReference type="PROSITE" id="PS51006">
    <property type="entry name" value="PABS_2"/>
    <property type="match status" value="1"/>
</dbReference>
<reference evidence="8" key="1">
    <citation type="journal article" date="2020" name="Nature">
        <title>Giant virus diversity and host interactions through global metagenomics.</title>
        <authorList>
            <person name="Schulz F."/>
            <person name="Roux S."/>
            <person name="Paez-Espino D."/>
            <person name="Jungbluth S."/>
            <person name="Walsh D.A."/>
            <person name="Denef V.J."/>
            <person name="McMahon K.D."/>
            <person name="Konstantinidis K.T."/>
            <person name="Eloe-Fadrosh E.A."/>
            <person name="Kyrpides N.C."/>
            <person name="Woyke T."/>
        </authorList>
    </citation>
    <scope>NUCLEOTIDE SEQUENCE</scope>
    <source>
        <strain evidence="8">GVMAG-M-3300027963-41</strain>
    </source>
</reference>
<keyword evidence="2" id="KW-0963">Cytoplasm</keyword>
<keyword evidence="4" id="KW-0620">Polyamine biosynthesis</keyword>
<keyword evidence="3" id="KW-0808">Transferase</keyword>
<name>A0A6C0LQF8_9ZZZZ</name>
<dbReference type="PANTHER" id="PTHR43317">
    <property type="entry name" value="THERMOSPERMINE SYNTHASE ACAULIS5"/>
    <property type="match status" value="1"/>
</dbReference>
<accession>A0A6C0LQF8</accession>
<evidence type="ECO:0000256" key="3">
    <source>
        <dbReference type="ARBA" id="ARBA00022679"/>
    </source>
</evidence>
<dbReference type="GO" id="GO:0010487">
    <property type="term" value="F:thermospermine synthase activity"/>
    <property type="evidence" value="ECO:0007669"/>
    <property type="project" value="UniProtKB-EC"/>
</dbReference>
<dbReference type="EMBL" id="MN740534">
    <property type="protein sequence ID" value="QHU31971.1"/>
    <property type="molecule type" value="Genomic_DNA"/>
</dbReference>
<comment type="catalytic activity">
    <reaction evidence="5">
        <text>S-adenosyl 3-(methylsulfanyl)propylamine + spermidine = thermospermine + S-methyl-5'-thioadenosine + H(+)</text>
        <dbReference type="Rhea" id="RHEA:30515"/>
        <dbReference type="ChEBI" id="CHEBI:15378"/>
        <dbReference type="ChEBI" id="CHEBI:17509"/>
        <dbReference type="ChEBI" id="CHEBI:57443"/>
        <dbReference type="ChEBI" id="CHEBI:57834"/>
        <dbReference type="ChEBI" id="CHEBI:59903"/>
        <dbReference type="EC" id="2.5.1.79"/>
    </reaction>
</comment>
<dbReference type="InterPro" id="IPR035246">
    <property type="entry name" value="Spermidine_synt_N"/>
</dbReference>
<dbReference type="EC" id="2.5.1.79" evidence="6"/>
<protein>
    <recommendedName>
        <fullName evidence="6">thermospermine synthase</fullName>
        <ecNumber evidence="6">2.5.1.79</ecNumber>
    </recommendedName>
</protein>
<dbReference type="InterPro" id="IPR037163">
    <property type="entry name" value="Spermidine_synt_N_sf"/>
</dbReference>
<evidence type="ECO:0000313" key="8">
    <source>
        <dbReference type="EMBL" id="QHU31971.1"/>
    </source>
</evidence>
<dbReference type="Gene3D" id="3.40.50.150">
    <property type="entry name" value="Vaccinia Virus protein VP39"/>
    <property type="match status" value="1"/>
</dbReference>
<dbReference type="HAMAP" id="MF_00198">
    <property type="entry name" value="Spermidine_synth"/>
    <property type="match status" value="1"/>
</dbReference>
<dbReference type="InterPro" id="IPR030374">
    <property type="entry name" value="PABS"/>
</dbReference>
<dbReference type="Gene3D" id="2.30.140.10">
    <property type="entry name" value="Spermidine synthase, tetramerisation domain"/>
    <property type="match status" value="1"/>
</dbReference>
<evidence type="ECO:0000256" key="1">
    <source>
        <dbReference type="ARBA" id="ARBA00007867"/>
    </source>
</evidence>
<dbReference type="Pfam" id="PF01564">
    <property type="entry name" value="Spermine_synth"/>
    <property type="match status" value="1"/>
</dbReference>
<comment type="similarity">
    <text evidence="1">Belongs to the spermidine/spermine synthase family.</text>
</comment>
<dbReference type="AlphaFoldDB" id="A0A6C0LQF8"/>
<evidence type="ECO:0000256" key="4">
    <source>
        <dbReference type="ARBA" id="ARBA00023115"/>
    </source>
</evidence>
<dbReference type="PANTHER" id="PTHR43317:SF1">
    <property type="entry name" value="THERMOSPERMINE SYNTHASE ACAULIS5"/>
    <property type="match status" value="1"/>
</dbReference>
<dbReference type="InterPro" id="IPR001045">
    <property type="entry name" value="Spermi_synthase"/>
</dbReference>
<feature type="domain" description="PABS" evidence="7">
    <location>
        <begin position="15"/>
        <end position="266"/>
    </location>
</feature>
<evidence type="ECO:0000256" key="2">
    <source>
        <dbReference type="ARBA" id="ARBA00022490"/>
    </source>
</evidence>
<evidence type="ECO:0000256" key="6">
    <source>
        <dbReference type="ARBA" id="ARBA00049721"/>
    </source>
</evidence>
<dbReference type="SUPFAM" id="SSF53335">
    <property type="entry name" value="S-adenosyl-L-methionine-dependent methyltransferases"/>
    <property type="match status" value="1"/>
</dbReference>
<dbReference type="GO" id="GO:0006596">
    <property type="term" value="P:polyamine biosynthetic process"/>
    <property type="evidence" value="ECO:0007669"/>
    <property type="project" value="UniProtKB-KW"/>
</dbReference>
<organism evidence="8">
    <name type="scientific">viral metagenome</name>
    <dbReference type="NCBI Taxonomy" id="1070528"/>
    <lineage>
        <taxon>unclassified sequences</taxon>
        <taxon>metagenomes</taxon>
        <taxon>organismal metagenomes</taxon>
    </lineage>
</organism>
<dbReference type="Pfam" id="PF17284">
    <property type="entry name" value="Spermine_synt_N"/>
    <property type="match status" value="1"/>
</dbReference>
<proteinExistence type="inferred from homology"/>